<dbReference type="PANTHER" id="PTHR12904:SF23">
    <property type="entry name" value="PROTEIN ZER-1 HOMOLOG"/>
    <property type="match status" value="1"/>
</dbReference>
<dbReference type="Gene3D" id="3.80.10.10">
    <property type="entry name" value="Ribonuclease Inhibitor"/>
    <property type="match status" value="1"/>
</dbReference>
<dbReference type="PANTHER" id="PTHR12904">
    <property type="match status" value="1"/>
</dbReference>
<dbReference type="GO" id="GO:0016301">
    <property type="term" value="F:kinase activity"/>
    <property type="evidence" value="ECO:0007669"/>
    <property type="project" value="UniProtKB-KW"/>
</dbReference>
<dbReference type="AlphaFoldDB" id="A0A1D2MMF3"/>
<feature type="domain" description="F-box" evidence="2">
    <location>
        <begin position="217"/>
        <end position="263"/>
    </location>
</feature>
<dbReference type="STRING" id="48709.A0A1D2MMF3"/>
<proteinExistence type="predicted"/>
<sequence>MNPPPKTEFPSTSSSSTSSSVLLNTSGGAVKRDMTGFASLLNLKDGNCTATRARRIQISQMGASSRASSDGGLGPGLKKRWSFHSSNQINELLKEDRVMKPIISPKRRKPNSGTTLTRSNSETCKYSATLHPRGHRKLLDQSASSKLVLTNHQQLQSKPHQKTKVIAMSGECSTSDSKSRQRLMDEYYSFMDPYPASYYKFCVQPKPSKYSREPPPPDRISSMPDEVLLRICKFLPKPALSNLGRTSRRFSGLIEDDTLWKRLCVMNKILSPEHLIIISSRKPMYLRMARTTIPDPDVLPNDLTELTSSSQLRFLDLSSATISPFALSIIMKISPKLIKLSLEHLIVTKEVVQSMMGFVGSIEVLNLTMCYDVDAKTLMEFLSNCQVLKELNMSCLRCDWSKEDLTSIISKLPGTLQQLNISGYRNTLDDTHVAMIASRCPKLLELDVSDSQEMSGKSIEHILKLKNLQHLGLSRCYGVDPPYYSHLSCCKHLKYLDLFSLFKETSIRQLSSTLPGIEINKYLFSAVARPTVGNKRSSIWLQRVRD</sequence>
<reference evidence="3 4" key="1">
    <citation type="journal article" date="2016" name="Genome Biol. Evol.">
        <title>Gene Family Evolution Reflects Adaptation to Soil Environmental Stressors in the Genome of the Collembolan Orchesella cincta.</title>
        <authorList>
            <person name="Faddeeva-Vakhrusheva A."/>
            <person name="Derks M.F."/>
            <person name="Anvar S.Y."/>
            <person name="Agamennone V."/>
            <person name="Suring W."/>
            <person name="Smit S."/>
            <person name="van Straalen N.M."/>
            <person name="Roelofs D."/>
        </authorList>
    </citation>
    <scope>NUCLEOTIDE SEQUENCE [LARGE SCALE GENOMIC DNA]</scope>
    <source>
        <tissue evidence="3">Mixed pool</tissue>
    </source>
</reference>
<feature type="compositionally biased region" description="Low complexity" evidence="1">
    <location>
        <begin position="11"/>
        <end position="20"/>
    </location>
</feature>
<dbReference type="InterPro" id="IPR051341">
    <property type="entry name" value="Zyg-11_UBL_adapter"/>
</dbReference>
<keyword evidence="4" id="KW-1185">Reference proteome</keyword>
<dbReference type="InterPro" id="IPR001810">
    <property type="entry name" value="F-box_dom"/>
</dbReference>
<accession>A0A1D2MMF3</accession>
<dbReference type="OrthoDB" id="2095648at2759"/>
<protein>
    <submittedName>
        <fullName evidence="3">S-phase kinase-associated protein 2</fullName>
    </submittedName>
</protein>
<dbReference type="EMBL" id="LJIJ01000868">
    <property type="protein sequence ID" value="ODM94041.1"/>
    <property type="molecule type" value="Genomic_DNA"/>
</dbReference>
<dbReference type="PROSITE" id="PS50181">
    <property type="entry name" value="FBOX"/>
    <property type="match status" value="1"/>
</dbReference>
<evidence type="ECO:0000313" key="3">
    <source>
        <dbReference type="EMBL" id="ODM94041.1"/>
    </source>
</evidence>
<dbReference type="SUPFAM" id="SSF81383">
    <property type="entry name" value="F-box domain"/>
    <property type="match status" value="1"/>
</dbReference>
<evidence type="ECO:0000259" key="2">
    <source>
        <dbReference type="PROSITE" id="PS50181"/>
    </source>
</evidence>
<dbReference type="SUPFAM" id="SSF52047">
    <property type="entry name" value="RNI-like"/>
    <property type="match status" value="1"/>
</dbReference>
<evidence type="ECO:0000256" key="1">
    <source>
        <dbReference type="SAM" id="MobiDB-lite"/>
    </source>
</evidence>
<dbReference type="Proteomes" id="UP000094527">
    <property type="component" value="Unassembled WGS sequence"/>
</dbReference>
<comment type="caution">
    <text evidence="3">The sequence shown here is derived from an EMBL/GenBank/DDBJ whole genome shotgun (WGS) entry which is preliminary data.</text>
</comment>
<dbReference type="InterPro" id="IPR036047">
    <property type="entry name" value="F-box-like_dom_sf"/>
</dbReference>
<dbReference type="InterPro" id="IPR032675">
    <property type="entry name" value="LRR_dom_sf"/>
</dbReference>
<evidence type="ECO:0000313" key="4">
    <source>
        <dbReference type="Proteomes" id="UP000094527"/>
    </source>
</evidence>
<organism evidence="3 4">
    <name type="scientific">Orchesella cincta</name>
    <name type="common">Springtail</name>
    <name type="synonym">Podura cincta</name>
    <dbReference type="NCBI Taxonomy" id="48709"/>
    <lineage>
        <taxon>Eukaryota</taxon>
        <taxon>Metazoa</taxon>
        <taxon>Ecdysozoa</taxon>
        <taxon>Arthropoda</taxon>
        <taxon>Hexapoda</taxon>
        <taxon>Collembola</taxon>
        <taxon>Entomobryomorpha</taxon>
        <taxon>Entomobryoidea</taxon>
        <taxon>Orchesellidae</taxon>
        <taxon>Orchesellinae</taxon>
        <taxon>Orchesella</taxon>
    </lineage>
</organism>
<gene>
    <name evidence="3" type="ORF">Ocin01_12637</name>
</gene>
<keyword evidence="3" id="KW-0808">Transferase</keyword>
<name>A0A1D2MMF3_ORCCI</name>
<keyword evidence="3" id="KW-0418">Kinase</keyword>
<feature type="region of interest" description="Disordered" evidence="1">
    <location>
        <begin position="1"/>
        <end position="23"/>
    </location>
</feature>
<dbReference type="SMART" id="SM00256">
    <property type="entry name" value="FBOX"/>
    <property type="match status" value="1"/>
</dbReference>
<dbReference type="Pfam" id="PF12937">
    <property type="entry name" value="F-box-like"/>
    <property type="match status" value="1"/>
</dbReference>